<proteinExistence type="predicted"/>
<organism evidence="1">
    <name type="scientific">Calcidiscus leptoporus</name>
    <dbReference type="NCBI Taxonomy" id="127549"/>
    <lineage>
        <taxon>Eukaryota</taxon>
        <taxon>Haptista</taxon>
        <taxon>Haptophyta</taxon>
        <taxon>Prymnesiophyceae</taxon>
        <taxon>Coccolithales</taxon>
        <taxon>Calcidiscaceae</taxon>
        <taxon>Calcidiscus</taxon>
    </lineage>
</organism>
<evidence type="ECO:0008006" key="2">
    <source>
        <dbReference type="Google" id="ProtNLM"/>
    </source>
</evidence>
<accession>A0A7S0JI27</accession>
<dbReference type="SUPFAM" id="SSF54909">
    <property type="entry name" value="Dimeric alpha+beta barrel"/>
    <property type="match status" value="1"/>
</dbReference>
<dbReference type="AlphaFoldDB" id="A0A7S0JI27"/>
<evidence type="ECO:0000313" key="1">
    <source>
        <dbReference type="EMBL" id="CAD8552462.1"/>
    </source>
</evidence>
<dbReference type="InterPro" id="IPR051807">
    <property type="entry name" value="Sec-metab_biosynth-assoc"/>
</dbReference>
<dbReference type="PANTHER" id="PTHR33606">
    <property type="entry name" value="PROTEIN YCII"/>
    <property type="match status" value="1"/>
</dbReference>
<dbReference type="Gene3D" id="3.30.70.1060">
    <property type="entry name" value="Dimeric alpha+beta barrel"/>
    <property type="match status" value="1"/>
</dbReference>
<protein>
    <recommendedName>
        <fullName evidence="2">YCII-related domain-containing protein</fullName>
    </recommendedName>
</protein>
<gene>
    <name evidence="1" type="ORF">CLEP1334_LOCUS27753</name>
</gene>
<name>A0A7S0JI27_9EUKA</name>
<dbReference type="PANTHER" id="PTHR33606:SF3">
    <property type="entry name" value="PROTEIN YCII"/>
    <property type="match status" value="1"/>
</dbReference>
<dbReference type="EMBL" id="HBER01055632">
    <property type="protein sequence ID" value="CAD8552462.1"/>
    <property type="molecule type" value="Transcribed_RNA"/>
</dbReference>
<reference evidence="1" key="1">
    <citation type="submission" date="2021-01" db="EMBL/GenBank/DDBJ databases">
        <authorList>
            <person name="Corre E."/>
            <person name="Pelletier E."/>
            <person name="Niang G."/>
            <person name="Scheremetjew M."/>
            <person name="Finn R."/>
            <person name="Kale V."/>
            <person name="Holt S."/>
            <person name="Cochrane G."/>
            <person name="Meng A."/>
            <person name="Brown T."/>
            <person name="Cohen L."/>
        </authorList>
    </citation>
    <scope>NUCLEOTIDE SEQUENCE</scope>
    <source>
        <strain evidence="1">RCC1130</strain>
    </source>
</reference>
<sequence>MLTRRVGLAAAVAPLRVIRGICSPAPIPRPLHLLLYSYCENAIEARQPFRASHLAACTAAIQRGELLLGGALAEPVDGAILLFTTSKASEAFAQADPYVLNGVVTGWSVRQWSITVSAVKLPAIAPFEAAYEWQRIEPGVTLPPGLDVELPLDGGAQRARIPQRWQLQVWLGDEWGYLRKQVTRETTVAEIRDAAATHAGVPLSRVSLTFGGGGGEPDDDKTVEELRFFSRMHEVDVSIKAQH</sequence>
<dbReference type="InterPro" id="IPR011008">
    <property type="entry name" value="Dimeric_a/b-barrel"/>
</dbReference>